<feature type="region of interest" description="Disordered" evidence="19">
    <location>
        <begin position="370"/>
        <end position="390"/>
    </location>
</feature>
<dbReference type="GO" id="GO:0045211">
    <property type="term" value="C:postsynaptic membrane"/>
    <property type="evidence" value="ECO:0007669"/>
    <property type="project" value="UniProtKB-SubCell"/>
</dbReference>
<comment type="subcellular location">
    <subcellularLocation>
        <location evidence="17">Postsynaptic cell membrane</location>
        <topology evidence="17">Multi-pass membrane protein</topology>
    </subcellularLocation>
</comment>
<evidence type="ECO:0000256" key="8">
    <source>
        <dbReference type="ARBA" id="ARBA00023136"/>
    </source>
</evidence>
<evidence type="ECO:0000256" key="7">
    <source>
        <dbReference type="ARBA" id="ARBA00023065"/>
    </source>
</evidence>
<dbReference type="GeneTree" id="ENSGT00940000166778"/>
<reference evidence="22" key="3">
    <citation type="submission" date="2025-09" db="UniProtKB">
        <authorList>
            <consortium name="Ensembl"/>
        </authorList>
    </citation>
    <scope>IDENTIFICATION</scope>
</reference>
<evidence type="ECO:0000259" key="21">
    <source>
        <dbReference type="Pfam" id="PF02932"/>
    </source>
</evidence>
<dbReference type="FunFam" id="2.70.170.10:FF:000099">
    <property type="entry name" value="Gamma-aminobutyric acid type A receptor rho1 subunit"/>
    <property type="match status" value="1"/>
</dbReference>
<feature type="domain" description="Neurotransmitter-gated ion-channel transmembrane" evidence="21">
    <location>
        <begin position="214"/>
        <end position="431"/>
    </location>
</feature>
<accession>H2ZJ00</accession>
<evidence type="ECO:0000256" key="3">
    <source>
        <dbReference type="ARBA" id="ARBA00022692"/>
    </source>
</evidence>
<keyword evidence="14" id="KW-0628">Postsynaptic cell membrane</keyword>
<evidence type="ECO:0000313" key="22">
    <source>
        <dbReference type="Ensembl" id="ENSCSAVP00000017566.1"/>
    </source>
</evidence>
<dbReference type="PRINTS" id="PR00252">
    <property type="entry name" value="NRIONCHANNEL"/>
</dbReference>
<feature type="transmembrane region" description="Helical" evidence="18">
    <location>
        <begin position="237"/>
        <end position="257"/>
    </location>
</feature>
<dbReference type="Pfam" id="PF02931">
    <property type="entry name" value="Neur_chan_LBD"/>
    <property type="match status" value="1"/>
</dbReference>
<dbReference type="InterPro" id="IPR006029">
    <property type="entry name" value="Neurotrans-gated_channel_TM"/>
</dbReference>
<dbReference type="Pfam" id="PF02932">
    <property type="entry name" value="Neur_chan_memb"/>
    <property type="match status" value="1"/>
</dbReference>
<dbReference type="CDD" id="cd19049">
    <property type="entry name" value="LGIC_TM_anion"/>
    <property type="match status" value="1"/>
</dbReference>
<dbReference type="SUPFAM" id="SSF90112">
    <property type="entry name" value="Neurotransmitter-gated ion-channel transmembrane pore"/>
    <property type="match status" value="1"/>
</dbReference>
<proteinExistence type="inferred from homology"/>
<dbReference type="Gene3D" id="1.20.58.390">
    <property type="entry name" value="Neurotransmitter-gated ion-channel transmembrane domain"/>
    <property type="match status" value="1"/>
</dbReference>
<dbReference type="InterPro" id="IPR002289">
    <property type="entry name" value="GABAAb_rcpt"/>
</dbReference>
<evidence type="ECO:0000256" key="17">
    <source>
        <dbReference type="ARBA" id="ARBA00034104"/>
    </source>
</evidence>
<feature type="transmembrane region" description="Helical" evidence="18">
    <location>
        <begin position="269"/>
        <end position="291"/>
    </location>
</feature>
<keyword evidence="10" id="KW-0675">Receptor</keyword>
<keyword evidence="15" id="KW-1071">Ligand-gated ion channel</keyword>
<dbReference type="InterPro" id="IPR006202">
    <property type="entry name" value="Neur_chan_lig-bd"/>
</dbReference>
<dbReference type="PRINTS" id="PR00253">
    <property type="entry name" value="GABAARECEPTR"/>
</dbReference>
<reference evidence="22" key="2">
    <citation type="submission" date="2025-08" db="UniProtKB">
        <authorList>
            <consortium name="Ensembl"/>
        </authorList>
    </citation>
    <scope>IDENTIFICATION</scope>
</reference>
<keyword evidence="12" id="KW-0325">Glycoprotein</keyword>
<keyword evidence="11" id="KW-0869">Chloride channel</keyword>
<protein>
    <submittedName>
        <fullName evidence="22">Uncharacterized protein</fullName>
    </submittedName>
</protein>
<dbReference type="InterPro" id="IPR018000">
    <property type="entry name" value="Neurotransmitter_ion_chnl_CS"/>
</dbReference>
<dbReference type="GO" id="GO:0005230">
    <property type="term" value="F:extracellular ligand-gated monoatomic ion channel activity"/>
    <property type="evidence" value="ECO:0007669"/>
    <property type="project" value="InterPro"/>
</dbReference>
<dbReference type="InterPro" id="IPR036719">
    <property type="entry name" value="Neuro-gated_channel_TM_sf"/>
</dbReference>
<dbReference type="Gene3D" id="2.70.170.10">
    <property type="entry name" value="Neurotransmitter-gated ion-channel ligand-binding domain"/>
    <property type="match status" value="1"/>
</dbReference>
<feature type="domain" description="Neurotransmitter-gated ion-channel ligand-binding" evidence="20">
    <location>
        <begin position="5"/>
        <end position="206"/>
    </location>
</feature>
<evidence type="ECO:0000256" key="16">
    <source>
        <dbReference type="ARBA" id="ARBA00023303"/>
    </source>
</evidence>
<dbReference type="GO" id="GO:0004890">
    <property type="term" value="F:GABA-A receptor activity"/>
    <property type="evidence" value="ECO:0007669"/>
    <property type="project" value="InterPro"/>
</dbReference>
<dbReference type="AlphaFoldDB" id="H2ZJ00"/>
<evidence type="ECO:0000256" key="10">
    <source>
        <dbReference type="ARBA" id="ARBA00023170"/>
    </source>
</evidence>
<keyword evidence="7 18" id="KW-0406">Ion transport</keyword>
<dbReference type="InterPro" id="IPR036734">
    <property type="entry name" value="Neur_chan_lig-bd_sf"/>
</dbReference>
<keyword evidence="13" id="KW-0868">Chloride</keyword>
<dbReference type="PRINTS" id="PR01160">
    <property type="entry name" value="GABAARBETA"/>
</dbReference>
<dbReference type="OMA" id="HALWIFL"/>
<organism evidence="22 23">
    <name type="scientific">Ciona savignyi</name>
    <name type="common">Pacific transparent sea squirt</name>
    <dbReference type="NCBI Taxonomy" id="51511"/>
    <lineage>
        <taxon>Eukaryota</taxon>
        <taxon>Metazoa</taxon>
        <taxon>Chordata</taxon>
        <taxon>Tunicata</taxon>
        <taxon>Ascidiacea</taxon>
        <taxon>Phlebobranchia</taxon>
        <taxon>Cionidae</taxon>
        <taxon>Ciona</taxon>
    </lineage>
</organism>
<evidence type="ECO:0000256" key="12">
    <source>
        <dbReference type="ARBA" id="ARBA00023180"/>
    </source>
</evidence>
<dbReference type="Ensembl" id="ENSCSAVT00000017757.1">
    <property type="protein sequence ID" value="ENSCSAVP00000017566.1"/>
    <property type="gene ID" value="ENSCSAVG00000010349.1"/>
</dbReference>
<evidence type="ECO:0000256" key="18">
    <source>
        <dbReference type="RuleBase" id="RU000687"/>
    </source>
</evidence>
<sequence length="436" mass="50042">MKTSLDRLLGDGYDIRLRPQYGDEPLSVGMSIDVASIDSVSEVNMDYTLTLYFQQSWRDERLASGDPRLNLTLDNRVVDKIWVPDTYFVNDKKSFIHTVTRKNKMLRIQQDGTIFYGLRATTDLACMMNLKRYPMDEQNCTLEIESYGYTTDDIRFHMLGNHAVTGVDNLKLAQFKVTDSKLVIRNITFATGSYPRVSLSFRLKRNIGFFILQTYLPCSLMTILSWVSFWINHEATAARVALGITTVLTVTTISTNVRQSLPKIPDIKALDVYLICCFVFVFLALLEYAMVNCTYYGNMARMTKAKLRRKLTEAHVKRNCIRLEPGHMGPRSNFRFSVWQARPFHSPNRVGLVGYGRRRSTSYCNFSANGKRRSGQISRNSVGKKKRGYGSRARKSISNLKLPVIRDVSIIDKVARVAFPASFAIFNFVYWTYYIF</sequence>
<dbReference type="InterPro" id="IPR006028">
    <property type="entry name" value="GABAA/Glycine_rcpt"/>
</dbReference>
<keyword evidence="23" id="KW-1185">Reference proteome</keyword>
<evidence type="ECO:0000256" key="6">
    <source>
        <dbReference type="ARBA" id="ARBA00023018"/>
    </source>
</evidence>
<name>H2ZJ00_CIOSA</name>
<keyword evidence="4" id="KW-0732">Signal</keyword>
<keyword evidence="16 18" id="KW-0407">Ion channel</keyword>
<keyword evidence="6" id="KW-0770">Synapse</keyword>
<evidence type="ECO:0000259" key="20">
    <source>
        <dbReference type="Pfam" id="PF02931"/>
    </source>
</evidence>
<dbReference type="PROSITE" id="PS00236">
    <property type="entry name" value="NEUROTR_ION_CHANNEL"/>
    <property type="match status" value="1"/>
</dbReference>
<evidence type="ECO:0000256" key="5">
    <source>
        <dbReference type="ARBA" id="ARBA00022989"/>
    </source>
</evidence>
<comment type="similarity">
    <text evidence="18">Belongs to the ligand-gated ion channel (TC 1.A.9) family.</text>
</comment>
<dbReference type="Proteomes" id="UP000007875">
    <property type="component" value="Unassembled WGS sequence"/>
</dbReference>
<dbReference type="SUPFAM" id="SSF63712">
    <property type="entry name" value="Nicotinic receptor ligand binding domain-like"/>
    <property type="match status" value="1"/>
</dbReference>
<keyword evidence="8 18" id="KW-0472">Membrane</keyword>
<evidence type="ECO:0000256" key="9">
    <source>
        <dbReference type="ARBA" id="ARBA00023157"/>
    </source>
</evidence>
<keyword evidence="3 18" id="KW-0812">Transmembrane</keyword>
<keyword evidence="1 18" id="KW-0813">Transport</keyword>
<evidence type="ECO:0000256" key="14">
    <source>
        <dbReference type="ARBA" id="ARBA00023257"/>
    </source>
</evidence>
<keyword evidence="9" id="KW-1015">Disulfide bond</keyword>
<feature type="transmembrane region" description="Helical" evidence="18">
    <location>
        <begin position="207"/>
        <end position="231"/>
    </location>
</feature>
<comment type="caution">
    <text evidence="18">Lacks conserved residue(s) required for the propagation of feature annotation.</text>
</comment>
<dbReference type="GO" id="GO:0005254">
    <property type="term" value="F:chloride channel activity"/>
    <property type="evidence" value="ECO:0007669"/>
    <property type="project" value="UniProtKB-KW"/>
</dbReference>
<evidence type="ECO:0000256" key="15">
    <source>
        <dbReference type="ARBA" id="ARBA00023286"/>
    </source>
</evidence>
<evidence type="ECO:0000256" key="1">
    <source>
        <dbReference type="ARBA" id="ARBA00022448"/>
    </source>
</evidence>
<dbReference type="InterPro" id="IPR038050">
    <property type="entry name" value="Neuro_actylchol_rec"/>
</dbReference>
<evidence type="ECO:0000313" key="23">
    <source>
        <dbReference type="Proteomes" id="UP000007875"/>
    </source>
</evidence>
<dbReference type="InterPro" id="IPR006201">
    <property type="entry name" value="Neur_channel"/>
</dbReference>
<evidence type="ECO:0000256" key="4">
    <source>
        <dbReference type="ARBA" id="ARBA00022729"/>
    </source>
</evidence>
<evidence type="ECO:0000256" key="11">
    <source>
        <dbReference type="ARBA" id="ARBA00023173"/>
    </source>
</evidence>
<keyword evidence="2" id="KW-1003">Cell membrane</keyword>
<evidence type="ECO:0000256" key="13">
    <source>
        <dbReference type="ARBA" id="ARBA00023214"/>
    </source>
</evidence>
<keyword evidence="5 18" id="KW-1133">Transmembrane helix</keyword>
<evidence type="ECO:0000256" key="2">
    <source>
        <dbReference type="ARBA" id="ARBA00022475"/>
    </source>
</evidence>
<dbReference type="GO" id="GO:0034707">
    <property type="term" value="C:chloride channel complex"/>
    <property type="evidence" value="ECO:0007669"/>
    <property type="project" value="UniProtKB-KW"/>
</dbReference>
<dbReference type="NCBIfam" id="TIGR00860">
    <property type="entry name" value="LIC"/>
    <property type="match status" value="1"/>
</dbReference>
<reference evidence="23" key="1">
    <citation type="submission" date="2003-08" db="EMBL/GenBank/DDBJ databases">
        <authorList>
            <person name="Birren B."/>
            <person name="Nusbaum C."/>
            <person name="Abebe A."/>
            <person name="Abouelleil A."/>
            <person name="Adekoya E."/>
            <person name="Ait-zahra M."/>
            <person name="Allen N."/>
            <person name="Allen T."/>
            <person name="An P."/>
            <person name="Anderson M."/>
            <person name="Anderson S."/>
            <person name="Arachchi H."/>
            <person name="Armbruster J."/>
            <person name="Bachantsang P."/>
            <person name="Baldwin J."/>
            <person name="Barry A."/>
            <person name="Bayul T."/>
            <person name="Blitshsteyn B."/>
            <person name="Bloom T."/>
            <person name="Blye J."/>
            <person name="Boguslavskiy L."/>
            <person name="Borowsky M."/>
            <person name="Boukhgalter B."/>
            <person name="Brunache A."/>
            <person name="Butler J."/>
            <person name="Calixte N."/>
            <person name="Calvo S."/>
            <person name="Camarata J."/>
            <person name="Campo K."/>
            <person name="Chang J."/>
            <person name="Cheshatsang Y."/>
            <person name="Citroen M."/>
            <person name="Collymore A."/>
            <person name="Considine T."/>
            <person name="Cook A."/>
            <person name="Cooke P."/>
            <person name="Corum B."/>
            <person name="Cuomo C."/>
            <person name="David R."/>
            <person name="Dawoe T."/>
            <person name="Degray S."/>
            <person name="Dodge S."/>
            <person name="Dooley K."/>
            <person name="Dorje P."/>
            <person name="Dorjee K."/>
            <person name="Dorris L."/>
            <person name="Duffey N."/>
            <person name="Dupes A."/>
            <person name="Elkins T."/>
            <person name="Engels R."/>
            <person name="Erickson J."/>
            <person name="Farina A."/>
            <person name="Faro S."/>
            <person name="Ferreira P."/>
            <person name="Fischer H."/>
            <person name="Fitzgerald M."/>
            <person name="Foley K."/>
            <person name="Gage D."/>
            <person name="Galagan J."/>
            <person name="Gearin G."/>
            <person name="Gnerre S."/>
            <person name="Gnirke A."/>
            <person name="Goyette A."/>
            <person name="Graham J."/>
            <person name="Grandbois E."/>
            <person name="Gyaltsen K."/>
            <person name="Hafez N."/>
            <person name="Hagopian D."/>
            <person name="Hagos B."/>
            <person name="Hall J."/>
            <person name="Hatcher B."/>
            <person name="Heller A."/>
            <person name="Higgins H."/>
            <person name="Honan T."/>
            <person name="Horn A."/>
            <person name="Houde N."/>
            <person name="Hughes L."/>
            <person name="Hulme W."/>
            <person name="Husby E."/>
            <person name="Iliev I."/>
            <person name="Jaffe D."/>
            <person name="Jones C."/>
            <person name="Kamal M."/>
            <person name="Kamat A."/>
            <person name="Kamvysselis M."/>
            <person name="Karlsson E."/>
            <person name="Kells C."/>
            <person name="Kieu A."/>
            <person name="Kisner P."/>
            <person name="Kodira C."/>
            <person name="Kulbokas E."/>
            <person name="Labutti K."/>
            <person name="Lama D."/>
            <person name="Landers T."/>
            <person name="Leger J."/>
            <person name="Levine S."/>
            <person name="Lewis D."/>
            <person name="Lewis T."/>
            <person name="Lindblad-toh K."/>
            <person name="Liu X."/>
            <person name="Lokyitsang T."/>
            <person name="Lokyitsang Y."/>
            <person name="Lucien O."/>
            <person name="Lui A."/>
            <person name="Ma L.J."/>
            <person name="Mabbitt R."/>
            <person name="Macdonald J."/>
            <person name="Maclean C."/>
            <person name="Major J."/>
            <person name="Manning J."/>
            <person name="Marabella R."/>
            <person name="Maru K."/>
            <person name="Matthews C."/>
            <person name="Mauceli E."/>
            <person name="Mccarthy M."/>
            <person name="Mcdonough S."/>
            <person name="Mcghee T."/>
            <person name="Meldrim J."/>
            <person name="Meneus L."/>
            <person name="Mesirov J."/>
            <person name="Mihalev A."/>
            <person name="Mihova T."/>
            <person name="Mikkelsen T."/>
            <person name="Mlenga V."/>
            <person name="Moru K."/>
            <person name="Mozes J."/>
            <person name="Mulrain L."/>
            <person name="Munson G."/>
            <person name="Naylor J."/>
            <person name="Newes C."/>
            <person name="Nguyen C."/>
            <person name="Nguyen N."/>
            <person name="Nguyen T."/>
            <person name="Nicol R."/>
            <person name="Nielsen C."/>
            <person name="Nizzari M."/>
            <person name="Norbu C."/>
            <person name="Norbu N."/>
            <person name="O'donnell P."/>
            <person name="Okoawo O."/>
            <person name="O'leary S."/>
            <person name="Omotosho B."/>
            <person name="O'neill K."/>
            <person name="Osman S."/>
            <person name="Parker S."/>
            <person name="Perrin D."/>
            <person name="Phunkhang P."/>
            <person name="Piqani B."/>
            <person name="Purcell S."/>
            <person name="Rachupka T."/>
            <person name="Ramasamy U."/>
            <person name="Rameau R."/>
            <person name="Ray V."/>
            <person name="Raymond C."/>
            <person name="Retta R."/>
            <person name="Richardson S."/>
            <person name="Rise C."/>
            <person name="Rodriguez J."/>
            <person name="Rogers J."/>
            <person name="Rogov P."/>
            <person name="Rutman M."/>
            <person name="Schupbach R."/>
            <person name="Seaman C."/>
            <person name="Settipalli S."/>
            <person name="Sharpe T."/>
            <person name="Sheridan J."/>
            <person name="Sherpa N."/>
            <person name="Shi J."/>
            <person name="Smirnov S."/>
            <person name="Smith C."/>
            <person name="Sougnez C."/>
            <person name="Spencer B."/>
            <person name="Stalker J."/>
            <person name="Stange-thomann N."/>
            <person name="Stavropoulos S."/>
            <person name="Stetson K."/>
            <person name="Stone C."/>
            <person name="Stone S."/>
            <person name="Stubbs M."/>
            <person name="Talamas J."/>
            <person name="Tchuinga P."/>
            <person name="Tenzing P."/>
            <person name="Tesfaye S."/>
            <person name="Theodore J."/>
            <person name="Thoulutsang Y."/>
            <person name="Topham K."/>
            <person name="Towey S."/>
            <person name="Tsamla T."/>
            <person name="Tsomo N."/>
            <person name="Vallee D."/>
            <person name="Vassiliev H."/>
            <person name="Venkataraman V."/>
            <person name="Vinson J."/>
            <person name="Vo A."/>
            <person name="Wade C."/>
            <person name="Wang S."/>
            <person name="Wangchuk T."/>
            <person name="Wangdi T."/>
            <person name="Whittaker C."/>
            <person name="Wilkinson J."/>
            <person name="Wu Y."/>
            <person name="Wyman D."/>
            <person name="Yadav S."/>
            <person name="Yang S."/>
            <person name="Yang X."/>
            <person name="Yeager S."/>
            <person name="Yee E."/>
            <person name="Young G."/>
            <person name="Zainoun J."/>
            <person name="Zembeck L."/>
            <person name="Zimmer A."/>
            <person name="Zody M."/>
            <person name="Lander E."/>
        </authorList>
    </citation>
    <scope>NUCLEOTIDE SEQUENCE [LARGE SCALE GENOMIC DNA]</scope>
</reference>
<evidence type="ECO:0000256" key="19">
    <source>
        <dbReference type="SAM" id="MobiDB-lite"/>
    </source>
</evidence>
<dbReference type="PANTHER" id="PTHR18945">
    <property type="entry name" value="NEUROTRANSMITTER GATED ION CHANNEL"/>
    <property type="match status" value="1"/>
</dbReference>